<keyword evidence="6" id="KW-0067">ATP-binding</keyword>
<dbReference type="GO" id="GO:0045505">
    <property type="term" value="F:dynein intermediate chain binding"/>
    <property type="evidence" value="ECO:0007669"/>
    <property type="project" value="InterPro"/>
</dbReference>
<feature type="domain" description="Dynein heavy chain ATP-binding dynein motor region" evidence="13">
    <location>
        <begin position="1"/>
        <end position="171"/>
    </location>
</feature>
<proteinExistence type="inferred from homology"/>
<evidence type="ECO:0000256" key="7">
    <source>
        <dbReference type="ARBA" id="ARBA00023017"/>
    </source>
</evidence>
<protein>
    <recommendedName>
        <fullName evidence="13">Dynein heavy chain ATP-binding dynein motor region domain-containing protein</fullName>
    </recommendedName>
</protein>
<evidence type="ECO:0000259" key="13">
    <source>
        <dbReference type="Pfam" id="PF12781"/>
    </source>
</evidence>
<dbReference type="AlphaFoldDB" id="A0A3S1C403"/>
<dbReference type="Proteomes" id="UP000271974">
    <property type="component" value="Unassembled WGS sequence"/>
</dbReference>
<keyword evidence="4" id="KW-0493">Microtubule</keyword>
<dbReference type="InterPro" id="IPR026983">
    <property type="entry name" value="DHC"/>
</dbReference>
<evidence type="ECO:0000256" key="10">
    <source>
        <dbReference type="ARBA" id="ARBA00023175"/>
    </source>
</evidence>
<dbReference type="GO" id="GO:0005524">
    <property type="term" value="F:ATP binding"/>
    <property type="evidence" value="ECO:0007669"/>
    <property type="project" value="UniProtKB-KW"/>
</dbReference>
<comment type="caution">
    <text evidence="14">The sequence shown here is derived from an EMBL/GenBank/DDBJ whole genome shotgun (WGS) entry which is preliminary data.</text>
</comment>
<gene>
    <name evidence="14" type="ORF">EGW08_009833</name>
</gene>
<dbReference type="STRING" id="188477.A0A3S1C403"/>
<feature type="non-terminal residue" evidence="14">
    <location>
        <position position="377"/>
    </location>
</feature>
<evidence type="ECO:0000256" key="11">
    <source>
        <dbReference type="ARBA" id="ARBA00023212"/>
    </source>
</evidence>
<keyword evidence="12" id="KW-0966">Cell projection</keyword>
<organism evidence="14 15">
    <name type="scientific">Elysia chlorotica</name>
    <name type="common">Eastern emerald elysia</name>
    <name type="synonym">Sea slug</name>
    <dbReference type="NCBI Taxonomy" id="188477"/>
    <lineage>
        <taxon>Eukaryota</taxon>
        <taxon>Metazoa</taxon>
        <taxon>Spiralia</taxon>
        <taxon>Lophotrochozoa</taxon>
        <taxon>Mollusca</taxon>
        <taxon>Gastropoda</taxon>
        <taxon>Heterobranchia</taxon>
        <taxon>Euthyneura</taxon>
        <taxon>Panpulmonata</taxon>
        <taxon>Sacoglossa</taxon>
        <taxon>Placobranchoidea</taxon>
        <taxon>Plakobranchidae</taxon>
        <taxon>Elysia</taxon>
    </lineage>
</organism>
<dbReference type="GO" id="GO:0051959">
    <property type="term" value="F:dynein light intermediate chain binding"/>
    <property type="evidence" value="ECO:0007669"/>
    <property type="project" value="InterPro"/>
</dbReference>
<dbReference type="Gene3D" id="3.40.50.300">
    <property type="entry name" value="P-loop containing nucleotide triphosphate hydrolases"/>
    <property type="match status" value="1"/>
</dbReference>
<dbReference type="EMBL" id="RQTK01000288">
    <property type="protein sequence ID" value="RUS82381.1"/>
    <property type="molecule type" value="Genomic_DNA"/>
</dbReference>
<keyword evidence="3" id="KW-0963">Cytoplasm</keyword>
<keyword evidence="15" id="KW-1185">Reference proteome</keyword>
<evidence type="ECO:0000256" key="1">
    <source>
        <dbReference type="ARBA" id="ARBA00004430"/>
    </source>
</evidence>
<evidence type="ECO:0000256" key="12">
    <source>
        <dbReference type="ARBA" id="ARBA00023273"/>
    </source>
</evidence>
<dbReference type="Pfam" id="PF12781">
    <property type="entry name" value="AAA_9"/>
    <property type="match status" value="1"/>
</dbReference>
<keyword evidence="11" id="KW-0206">Cytoskeleton</keyword>
<keyword evidence="5" id="KW-0547">Nucleotide-binding</keyword>
<dbReference type="Gene3D" id="1.10.8.1220">
    <property type="match status" value="1"/>
</dbReference>
<dbReference type="Gene3D" id="6.10.140.1060">
    <property type="match status" value="1"/>
</dbReference>
<dbReference type="PANTHER" id="PTHR46532:SF4">
    <property type="entry name" value="AAA+ ATPASE DOMAIN-CONTAINING PROTEIN"/>
    <property type="match status" value="1"/>
</dbReference>
<sequence>VTSLNHKYFRTHLEDALSQGRPLLLENVEEDLDPSLDNILEKNFIKSGSMFKVKVGDKECDVMKSFYLYITTKLANPTYTPEVSARTSIIDFTVTQKGLEDQLLGRVIVTEKYELEEERSKLVYDVTINKRRMKELEENLLYKLTSIQGSLVDDPTLIEVLQTTKKTAAEVSEKLAVAAETEIEINTAREEFRPVAARGSILYFLLCEMVMVNRMYSIALNQFLVLFDNSMARSKPHPQNQKRIANIIEYLTYEVWCYTSRSLYNQDRQLFTLLLAMKIDIARGTIKMSEFQVFIKGGAALDLNAVQPKPARWIADITWLNLVQLSSLPAFTNILTQVSNNDKQWRNWFDKAAPEEEIIPENYSNTLEPFYKLLLIR</sequence>
<dbReference type="GO" id="GO:0005874">
    <property type="term" value="C:microtubule"/>
    <property type="evidence" value="ECO:0007669"/>
    <property type="project" value="UniProtKB-KW"/>
</dbReference>
<dbReference type="FunFam" id="1.10.8.1220:FF:000001">
    <property type="entry name" value="Dynein axonemal heavy chain 5"/>
    <property type="match status" value="1"/>
</dbReference>
<evidence type="ECO:0000256" key="9">
    <source>
        <dbReference type="ARBA" id="ARBA00023069"/>
    </source>
</evidence>
<evidence type="ECO:0000256" key="8">
    <source>
        <dbReference type="ARBA" id="ARBA00023054"/>
    </source>
</evidence>
<keyword evidence="8" id="KW-0175">Coiled coil</keyword>
<keyword evidence="9" id="KW-0969">Cilium</keyword>
<evidence type="ECO:0000256" key="4">
    <source>
        <dbReference type="ARBA" id="ARBA00022701"/>
    </source>
</evidence>
<comment type="similarity">
    <text evidence="2">Belongs to the dynein heavy chain family.</text>
</comment>
<dbReference type="InterPro" id="IPR035706">
    <property type="entry name" value="AAA_9"/>
</dbReference>
<evidence type="ECO:0000256" key="6">
    <source>
        <dbReference type="ARBA" id="ARBA00022840"/>
    </source>
</evidence>
<dbReference type="OrthoDB" id="10251809at2759"/>
<reference evidence="14 15" key="1">
    <citation type="submission" date="2019-01" db="EMBL/GenBank/DDBJ databases">
        <title>A draft genome assembly of the solar-powered sea slug Elysia chlorotica.</title>
        <authorList>
            <person name="Cai H."/>
            <person name="Li Q."/>
            <person name="Fang X."/>
            <person name="Li J."/>
            <person name="Curtis N.E."/>
            <person name="Altenburger A."/>
            <person name="Shibata T."/>
            <person name="Feng M."/>
            <person name="Maeda T."/>
            <person name="Schwartz J.A."/>
            <person name="Shigenobu S."/>
            <person name="Lundholm N."/>
            <person name="Nishiyama T."/>
            <person name="Yang H."/>
            <person name="Hasebe M."/>
            <person name="Li S."/>
            <person name="Pierce S.K."/>
            <person name="Wang J."/>
        </authorList>
    </citation>
    <scope>NUCLEOTIDE SEQUENCE [LARGE SCALE GENOMIC DNA]</scope>
    <source>
        <strain evidence="14">EC2010</strain>
        <tissue evidence="14">Whole organism of an adult</tissue>
    </source>
</reference>
<keyword evidence="10" id="KW-0505">Motor protein</keyword>
<dbReference type="GO" id="GO:0007018">
    <property type="term" value="P:microtubule-based movement"/>
    <property type="evidence" value="ECO:0007669"/>
    <property type="project" value="InterPro"/>
</dbReference>
<evidence type="ECO:0000313" key="15">
    <source>
        <dbReference type="Proteomes" id="UP000271974"/>
    </source>
</evidence>
<comment type="subcellular location">
    <subcellularLocation>
        <location evidence="1">Cytoplasm</location>
        <location evidence="1">Cytoskeleton</location>
        <location evidence="1">Cilium axoneme</location>
    </subcellularLocation>
</comment>
<dbReference type="PANTHER" id="PTHR46532">
    <property type="entry name" value="MALE FERTILITY FACTOR KL5"/>
    <property type="match status" value="1"/>
</dbReference>
<name>A0A3S1C403_ELYCH</name>
<feature type="non-terminal residue" evidence="14">
    <location>
        <position position="1"/>
    </location>
</feature>
<evidence type="ECO:0000256" key="2">
    <source>
        <dbReference type="ARBA" id="ARBA00008887"/>
    </source>
</evidence>
<evidence type="ECO:0000256" key="5">
    <source>
        <dbReference type="ARBA" id="ARBA00022741"/>
    </source>
</evidence>
<dbReference type="GO" id="GO:0005858">
    <property type="term" value="C:axonemal dynein complex"/>
    <property type="evidence" value="ECO:0007669"/>
    <property type="project" value="TreeGrafter"/>
</dbReference>
<keyword evidence="7" id="KW-0243">Dynein</keyword>
<evidence type="ECO:0000256" key="3">
    <source>
        <dbReference type="ARBA" id="ARBA00022490"/>
    </source>
</evidence>
<dbReference type="InterPro" id="IPR027417">
    <property type="entry name" value="P-loop_NTPase"/>
</dbReference>
<accession>A0A3S1C403</accession>
<evidence type="ECO:0000313" key="14">
    <source>
        <dbReference type="EMBL" id="RUS82381.1"/>
    </source>
</evidence>